<keyword evidence="1" id="KW-1133">Transmembrane helix</keyword>
<dbReference type="STRING" id="1850250.LPB142_00415"/>
<dbReference type="Proteomes" id="UP000176562">
    <property type="component" value="Chromosome"/>
</dbReference>
<dbReference type="PIRSF" id="PIRSF031890">
    <property type="entry name" value="UCP031890_transporter_Tim44"/>
    <property type="match status" value="1"/>
</dbReference>
<dbReference type="PANTHER" id="PTHR41542">
    <property type="entry name" value="BLL5807 PROTEIN"/>
    <property type="match status" value="1"/>
</dbReference>
<keyword evidence="1" id="KW-0472">Membrane</keyword>
<dbReference type="InterPro" id="IPR032710">
    <property type="entry name" value="NTF2-like_dom_sf"/>
</dbReference>
<dbReference type="InterPro" id="IPR016985">
    <property type="entry name" value="UCP031890_Tim44-rel"/>
</dbReference>
<gene>
    <name evidence="3" type="ORF">LPB142_00415</name>
</gene>
<dbReference type="Pfam" id="PF04280">
    <property type="entry name" value="Tim44"/>
    <property type="match status" value="1"/>
</dbReference>
<feature type="domain" description="Tim44-like" evidence="2">
    <location>
        <begin position="71"/>
        <end position="219"/>
    </location>
</feature>
<evidence type="ECO:0000256" key="1">
    <source>
        <dbReference type="SAM" id="Phobius"/>
    </source>
</evidence>
<feature type="transmembrane region" description="Helical" evidence="1">
    <location>
        <begin position="6"/>
        <end position="22"/>
    </location>
</feature>
<reference evidence="3 4" key="1">
    <citation type="submission" date="2016-10" db="EMBL/GenBank/DDBJ databases">
        <title>Rhodobacter sp. LPB0142, isolated from sea water.</title>
        <authorList>
            <person name="Kim E."/>
            <person name="Yi H."/>
        </authorList>
    </citation>
    <scope>NUCLEOTIDE SEQUENCE [LARGE SCALE GENOMIC DNA]</scope>
    <source>
        <strain evidence="3 4">LPB0142</strain>
    </source>
</reference>
<dbReference type="PANTHER" id="PTHR41542:SF1">
    <property type="entry name" value="BLL5807 PROTEIN"/>
    <property type="match status" value="1"/>
</dbReference>
<keyword evidence="4" id="KW-1185">Reference proteome</keyword>
<evidence type="ECO:0000313" key="4">
    <source>
        <dbReference type="Proteomes" id="UP000176562"/>
    </source>
</evidence>
<dbReference type="InterPro" id="IPR007379">
    <property type="entry name" value="Tim44-like_dom"/>
</dbReference>
<dbReference type="NCBIfam" id="NF033779">
    <property type="entry name" value="Tim44_TimA_adap"/>
    <property type="match status" value="1"/>
</dbReference>
<dbReference type="SMART" id="SM00978">
    <property type="entry name" value="Tim44"/>
    <property type="match status" value="1"/>
</dbReference>
<dbReference type="Gene3D" id="3.10.450.240">
    <property type="match status" value="1"/>
</dbReference>
<sequence>MSNAVIQLIVLAAIAIFLIIRLKNVLGTRDGYEDPVVPMARPEPAARQGFEVIEGGPDADIADHVALDSPAGQALAKMKAAEPSFSVNAFLQGARGAYEMILMAFETGDLEKVRPFLAPEVFAAFDGVVQDRLAKGLKTEAEFVGLRELVLQNAEFDPASREGEITVRFGGELISVVRDGAGAVVEGDPRSPRKQRDIWTFARKMGASDPNWQLVATGG</sequence>
<organism evidence="3 4">
    <name type="scientific">Rhodobacter xanthinilyticus</name>
    <dbReference type="NCBI Taxonomy" id="1850250"/>
    <lineage>
        <taxon>Bacteria</taxon>
        <taxon>Pseudomonadati</taxon>
        <taxon>Pseudomonadota</taxon>
        <taxon>Alphaproteobacteria</taxon>
        <taxon>Rhodobacterales</taxon>
        <taxon>Rhodobacter group</taxon>
        <taxon>Rhodobacter</taxon>
    </lineage>
</organism>
<dbReference type="KEGG" id="rhp:LPB142_00415"/>
<protein>
    <submittedName>
        <fullName evidence="3">Preprotein translocase subunit Tim44</fullName>
    </submittedName>
</protein>
<evidence type="ECO:0000259" key="2">
    <source>
        <dbReference type="SMART" id="SM00978"/>
    </source>
</evidence>
<dbReference type="EMBL" id="CP017781">
    <property type="protein sequence ID" value="AOZ67971.1"/>
    <property type="molecule type" value="Genomic_DNA"/>
</dbReference>
<accession>A0A1D9M807</accession>
<evidence type="ECO:0000313" key="3">
    <source>
        <dbReference type="EMBL" id="AOZ67971.1"/>
    </source>
</evidence>
<keyword evidence="1" id="KW-0812">Transmembrane</keyword>
<dbReference type="AlphaFoldDB" id="A0A1D9M807"/>
<dbReference type="RefSeq" id="WP_068765648.1">
    <property type="nucleotide sequence ID" value="NZ_CP017781.1"/>
</dbReference>
<dbReference type="SUPFAM" id="SSF54427">
    <property type="entry name" value="NTF2-like"/>
    <property type="match status" value="1"/>
</dbReference>
<name>A0A1D9M807_9RHOB</name>
<proteinExistence type="predicted"/>